<dbReference type="PANTHER" id="PTHR43711">
    <property type="entry name" value="TWO-COMPONENT HISTIDINE KINASE"/>
    <property type="match status" value="1"/>
</dbReference>
<keyword evidence="6 12" id="KW-0418">Kinase</keyword>
<dbReference type="SUPFAM" id="SSF158472">
    <property type="entry name" value="HAMP domain-like"/>
    <property type="match status" value="1"/>
</dbReference>
<feature type="coiled-coil region" evidence="8">
    <location>
        <begin position="76"/>
        <end position="127"/>
    </location>
</feature>
<keyword evidence="7" id="KW-0902">Two-component regulatory system</keyword>
<dbReference type="Pfam" id="PF00512">
    <property type="entry name" value="HisKA"/>
    <property type="match status" value="1"/>
</dbReference>
<evidence type="ECO:0000256" key="4">
    <source>
        <dbReference type="ARBA" id="ARBA00022553"/>
    </source>
</evidence>
<keyword evidence="9" id="KW-0472">Membrane</keyword>
<keyword evidence="9" id="KW-0812">Transmembrane</keyword>
<evidence type="ECO:0000256" key="6">
    <source>
        <dbReference type="ARBA" id="ARBA00022777"/>
    </source>
</evidence>
<dbReference type="SMART" id="SM00387">
    <property type="entry name" value="HATPase_c"/>
    <property type="match status" value="1"/>
</dbReference>
<dbReference type="InterPro" id="IPR004358">
    <property type="entry name" value="Sig_transdc_His_kin-like_C"/>
</dbReference>
<dbReference type="CDD" id="cd00075">
    <property type="entry name" value="HATPase"/>
    <property type="match status" value="1"/>
</dbReference>
<keyword evidence="8" id="KW-0175">Coiled coil</keyword>
<dbReference type="FunFam" id="1.10.287.130:FF:000001">
    <property type="entry name" value="Two-component sensor histidine kinase"/>
    <property type="match status" value="1"/>
</dbReference>
<dbReference type="InterPro" id="IPR003660">
    <property type="entry name" value="HAMP_dom"/>
</dbReference>
<feature type="domain" description="HAMP" evidence="11">
    <location>
        <begin position="215"/>
        <end position="267"/>
    </location>
</feature>
<keyword evidence="13" id="KW-1185">Reference proteome</keyword>
<comment type="subcellular location">
    <subcellularLocation>
        <location evidence="2">Membrane</location>
    </subcellularLocation>
</comment>
<organism evidence="12 13">
    <name type="scientific">Palleronia marisminoris</name>
    <dbReference type="NCBI Taxonomy" id="315423"/>
    <lineage>
        <taxon>Bacteria</taxon>
        <taxon>Pseudomonadati</taxon>
        <taxon>Pseudomonadota</taxon>
        <taxon>Alphaproteobacteria</taxon>
        <taxon>Rhodobacterales</taxon>
        <taxon>Roseobacteraceae</taxon>
        <taxon>Palleronia</taxon>
    </lineage>
</organism>
<dbReference type="PRINTS" id="PR00344">
    <property type="entry name" value="BCTRLSENSOR"/>
</dbReference>
<keyword evidence="9" id="KW-1133">Transmembrane helix</keyword>
<feature type="transmembrane region" description="Helical" evidence="9">
    <location>
        <begin position="12"/>
        <end position="32"/>
    </location>
</feature>
<protein>
    <recommendedName>
        <fullName evidence="3">histidine kinase</fullName>
        <ecNumber evidence="3">2.7.13.3</ecNumber>
    </recommendedName>
</protein>
<accession>A0A1Y5RR30</accession>
<evidence type="ECO:0000256" key="8">
    <source>
        <dbReference type="SAM" id="Coils"/>
    </source>
</evidence>
<dbReference type="PANTHER" id="PTHR43711:SF1">
    <property type="entry name" value="HISTIDINE KINASE 1"/>
    <property type="match status" value="1"/>
</dbReference>
<dbReference type="Pfam" id="PF02518">
    <property type="entry name" value="HATPase_c"/>
    <property type="match status" value="1"/>
</dbReference>
<proteinExistence type="predicted"/>
<dbReference type="PROSITE" id="PS50885">
    <property type="entry name" value="HAMP"/>
    <property type="match status" value="1"/>
</dbReference>
<dbReference type="Gene3D" id="1.10.287.130">
    <property type="match status" value="1"/>
</dbReference>
<dbReference type="Pfam" id="PF00672">
    <property type="entry name" value="HAMP"/>
    <property type="match status" value="1"/>
</dbReference>
<keyword evidence="4" id="KW-0597">Phosphoprotein</keyword>
<dbReference type="OrthoDB" id="9809766at2"/>
<dbReference type="RefSeq" id="WP_085852713.1">
    <property type="nucleotide sequence ID" value="NZ_FOPF01000001.1"/>
</dbReference>
<sequence length="535" mass="58467">MQIRTKILASHATMAVVVTVIAIGIVVILRIGDANQRQLRSSYEQIRAINLIAAWANDYSEQVAEIFILGTDETEIDEAREELLAALSTKAQLVADEIAYLADEVDVAGERNELRRIETMRQTLEELDLVRRPIGPLLAEGRRTEAEAIYRRDIEHRLDTVLGALIDTATGIERQEVTDAIANSTVLSERLRALALVLVGTAALLLLGNALMVQRAISRPVAALADAAHAVGQGDLSHVVHLESRDEFGMLATRFNLMTTQIREQHDRLLRAKSDLEQQVAERTGELVARGAELENAVARLRELDASRAQFFADISHELRTPLTVLRGHAEVTLRASESTPERMRQTLAQVVRKADQMGRLVEDLLFLSRSEAGTIVVERKPVDLHEIFAEVLMDSQNLPRKAGITISPQQTSDPAMVEGDAGRLRQALLIPLDNAIRLAPAGTTVRVELSVVEGQALVTVSDGGPGFTAEEVQRAFVRFFRGGASRGRSGRGAGLGLSIARWIVDQHAGTISISSTPGHGATVQIELPLMRART</sequence>
<evidence type="ECO:0000313" key="13">
    <source>
        <dbReference type="Proteomes" id="UP000193870"/>
    </source>
</evidence>
<evidence type="ECO:0000256" key="9">
    <source>
        <dbReference type="SAM" id="Phobius"/>
    </source>
</evidence>
<evidence type="ECO:0000256" key="3">
    <source>
        <dbReference type="ARBA" id="ARBA00012438"/>
    </source>
</evidence>
<dbReference type="AlphaFoldDB" id="A0A1Y5RR30"/>
<dbReference type="Gene3D" id="3.30.565.10">
    <property type="entry name" value="Histidine kinase-like ATPase, C-terminal domain"/>
    <property type="match status" value="1"/>
</dbReference>
<dbReference type="SMART" id="SM00304">
    <property type="entry name" value="HAMP"/>
    <property type="match status" value="1"/>
</dbReference>
<reference evidence="12 13" key="1">
    <citation type="submission" date="2017-03" db="EMBL/GenBank/DDBJ databases">
        <authorList>
            <person name="Afonso C.L."/>
            <person name="Miller P.J."/>
            <person name="Scott M.A."/>
            <person name="Spackman E."/>
            <person name="Goraichik I."/>
            <person name="Dimitrov K.M."/>
            <person name="Suarez D.L."/>
            <person name="Swayne D.E."/>
        </authorList>
    </citation>
    <scope>NUCLEOTIDE SEQUENCE [LARGE SCALE GENOMIC DNA]</scope>
    <source>
        <strain evidence="12 13">CECT 7066</strain>
    </source>
</reference>
<dbReference type="GO" id="GO:0000155">
    <property type="term" value="F:phosphorelay sensor kinase activity"/>
    <property type="evidence" value="ECO:0007669"/>
    <property type="project" value="InterPro"/>
</dbReference>
<dbReference type="SUPFAM" id="SSF47384">
    <property type="entry name" value="Homodimeric domain of signal transducing histidine kinase"/>
    <property type="match status" value="1"/>
</dbReference>
<evidence type="ECO:0000259" key="10">
    <source>
        <dbReference type="PROSITE" id="PS50109"/>
    </source>
</evidence>
<evidence type="ECO:0000256" key="1">
    <source>
        <dbReference type="ARBA" id="ARBA00000085"/>
    </source>
</evidence>
<evidence type="ECO:0000313" key="12">
    <source>
        <dbReference type="EMBL" id="SLN20514.1"/>
    </source>
</evidence>
<evidence type="ECO:0000259" key="11">
    <source>
        <dbReference type="PROSITE" id="PS50885"/>
    </source>
</evidence>
<dbReference type="SUPFAM" id="SSF55874">
    <property type="entry name" value="ATPase domain of HSP90 chaperone/DNA topoisomerase II/histidine kinase"/>
    <property type="match status" value="1"/>
</dbReference>
<dbReference type="InterPro" id="IPR003594">
    <property type="entry name" value="HATPase_dom"/>
</dbReference>
<name>A0A1Y5RR30_9RHOB</name>
<dbReference type="EMBL" id="FWFV01000001">
    <property type="protein sequence ID" value="SLN20514.1"/>
    <property type="molecule type" value="Genomic_DNA"/>
</dbReference>
<dbReference type="CDD" id="cd06225">
    <property type="entry name" value="HAMP"/>
    <property type="match status" value="1"/>
</dbReference>
<dbReference type="Gene3D" id="6.10.340.10">
    <property type="match status" value="1"/>
</dbReference>
<keyword evidence="5 12" id="KW-0808">Transferase</keyword>
<dbReference type="InterPro" id="IPR050736">
    <property type="entry name" value="Sensor_HK_Regulatory"/>
</dbReference>
<dbReference type="InterPro" id="IPR003661">
    <property type="entry name" value="HisK_dim/P_dom"/>
</dbReference>
<dbReference type="GO" id="GO:0016020">
    <property type="term" value="C:membrane"/>
    <property type="evidence" value="ECO:0007669"/>
    <property type="project" value="UniProtKB-SubCell"/>
</dbReference>
<dbReference type="InterPro" id="IPR005467">
    <property type="entry name" value="His_kinase_dom"/>
</dbReference>
<dbReference type="STRING" id="315423.SAMN04488020_101706"/>
<dbReference type="SMART" id="SM00388">
    <property type="entry name" value="HisKA"/>
    <property type="match status" value="1"/>
</dbReference>
<feature type="domain" description="Histidine kinase" evidence="10">
    <location>
        <begin position="314"/>
        <end position="532"/>
    </location>
</feature>
<comment type="catalytic activity">
    <reaction evidence="1">
        <text>ATP + protein L-histidine = ADP + protein N-phospho-L-histidine.</text>
        <dbReference type="EC" id="2.7.13.3"/>
    </reaction>
</comment>
<evidence type="ECO:0000256" key="2">
    <source>
        <dbReference type="ARBA" id="ARBA00004370"/>
    </source>
</evidence>
<dbReference type="EC" id="2.7.13.3" evidence="3"/>
<dbReference type="InterPro" id="IPR036097">
    <property type="entry name" value="HisK_dim/P_sf"/>
</dbReference>
<dbReference type="PROSITE" id="PS50109">
    <property type="entry name" value="HIS_KIN"/>
    <property type="match status" value="1"/>
</dbReference>
<gene>
    <name evidence="12" type="primary">tcrY</name>
    <name evidence="12" type="ORF">PAM7066_00708</name>
</gene>
<evidence type="ECO:0000256" key="7">
    <source>
        <dbReference type="ARBA" id="ARBA00023012"/>
    </source>
</evidence>
<evidence type="ECO:0000256" key="5">
    <source>
        <dbReference type="ARBA" id="ARBA00022679"/>
    </source>
</evidence>
<dbReference type="CDD" id="cd00082">
    <property type="entry name" value="HisKA"/>
    <property type="match status" value="1"/>
</dbReference>
<dbReference type="Proteomes" id="UP000193870">
    <property type="component" value="Unassembled WGS sequence"/>
</dbReference>
<dbReference type="InterPro" id="IPR036890">
    <property type="entry name" value="HATPase_C_sf"/>
</dbReference>